<comment type="subcellular location">
    <subcellularLocation>
        <location evidence="1">Cell membrane</location>
        <topology evidence="1">Single-pass membrane protein</topology>
    </subcellularLocation>
</comment>
<evidence type="ECO:0000256" key="5">
    <source>
        <dbReference type="ARBA" id="ARBA00022692"/>
    </source>
</evidence>
<dbReference type="InterPro" id="IPR023834">
    <property type="entry name" value="T7SS_pept_S8A_mycosin"/>
</dbReference>
<dbReference type="GO" id="GO:0004252">
    <property type="term" value="F:serine-type endopeptidase activity"/>
    <property type="evidence" value="ECO:0007669"/>
    <property type="project" value="UniProtKB-UniRule"/>
</dbReference>
<dbReference type="Proteomes" id="UP000578819">
    <property type="component" value="Unassembled WGS sequence"/>
</dbReference>
<dbReference type="PROSITE" id="PS00136">
    <property type="entry name" value="SUBTILASE_ASP"/>
    <property type="match status" value="1"/>
</dbReference>
<dbReference type="PROSITE" id="PS00138">
    <property type="entry name" value="SUBTILASE_SER"/>
    <property type="match status" value="1"/>
</dbReference>
<evidence type="ECO:0000313" key="15">
    <source>
        <dbReference type="EMBL" id="MBB4959469.1"/>
    </source>
</evidence>
<evidence type="ECO:0000256" key="8">
    <source>
        <dbReference type="ARBA" id="ARBA00022989"/>
    </source>
</evidence>
<dbReference type="NCBIfam" id="TIGR03921">
    <property type="entry name" value="T7SS_mycosin"/>
    <property type="match status" value="1"/>
</dbReference>
<dbReference type="Gene3D" id="3.40.50.200">
    <property type="entry name" value="Peptidase S8/S53 domain"/>
    <property type="match status" value="1"/>
</dbReference>
<feature type="region of interest" description="Disordered" evidence="12">
    <location>
        <begin position="379"/>
        <end position="437"/>
    </location>
</feature>
<keyword evidence="9 13" id="KW-0472">Membrane</keyword>
<dbReference type="Pfam" id="PF00082">
    <property type="entry name" value="Peptidase_S8"/>
    <property type="match status" value="1"/>
</dbReference>
<evidence type="ECO:0000256" key="2">
    <source>
        <dbReference type="ARBA" id="ARBA00011073"/>
    </source>
</evidence>
<dbReference type="RefSeq" id="WP_312882176.1">
    <property type="nucleotide sequence ID" value="NZ_JACHJW010000001.1"/>
</dbReference>
<evidence type="ECO:0000256" key="13">
    <source>
        <dbReference type="SAM" id="Phobius"/>
    </source>
</evidence>
<dbReference type="InterPro" id="IPR050131">
    <property type="entry name" value="Peptidase_S8_subtilisin-like"/>
</dbReference>
<feature type="active site" description="Charge relay system" evidence="10">
    <location>
        <position position="156"/>
    </location>
</feature>
<keyword evidence="8 13" id="KW-1133">Transmembrane helix</keyword>
<evidence type="ECO:0000256" key="1">
    <source>
        <dbReference type="ARBA" id="ARBA00004162"/>
    </source>
</evidence>
<evidence type="ECO:0000256" key="3">
    <source>
        <dbReference type="ARBA" id="ARBA00022475"/>
    </source>
</evidence>
<evidence type="ECO:0000313" key="16">
    <source>
        <dbReference type="Proteomes" id="UP000578819"/>
    </source>
</evidence>
<dbReference type="PANTHER" id="PTHR43806:SF11">
    <property type="entry name" value="CEREVISIN-RELATED"/>
    <property type="match status" value="1"/>
</dbReference>
<feature type="domain" description="Peptidase S8/S53" evidence="14">
    <location>
        <begin position="112"/>
        <end position="362"/>
    </location>
</feature>
<dbReference type="GO" id="GO:0006508">
    <property type="term" value="P:proteolysis"/>
    <property type="evidence" value="ECO:0007669"/>
    <property type="project" value="UniProtKB-KW"/>
</dbReference>
<keyword evidence="5 13" id="KW-0812">Transmembrane</keyword>
<dbReference type="InterPro" id="IPR000209">
    <property type="entry name" value="Peptidase_S8/S53_dom"/>
</dbReference>
<evidence type="ECO:0000256" key="9">
    <source>
        <dbReference type="ARBA" id="ARBA00023136"/>
    </source>
</evidence>
<dbReference type="InterPro" id="IPR023827">
    <property type="entry name" value="Peptidase_S8_Asp-AS"/>
</dbReference>
<gene>
    <name evidence="15" type="ORF">FHR38_003202</name>
</gene>
<evidence type="ECO:0000256" key="4">
    <source>
        <dbReference type="ARBA" id="ARBA00022670"/>
    </source>
</evidence>
<organism evidence="15 16">
    <name type="scientific">Micromonospora polyrhachis</name>
    <dbReference type="NCBI Taxonomy" id="1282883"/>
    <lineage>
        <taxon>Bacteria</taxon>
        <taxon>Bacillati</taxon>
        <taxon>Actinomycetota</taxon>
        <taxon>Actinomycetes</taxon>
        <taxon>Micromonosporales</taxon>
        <taxon>Micromonosporaceae</taxon>
        <taxon>Micromonospora</taxon>
    </lineage>
</organism>
<evidence type="ECO:0000256" key="6">
    <source>
        <dbReference type="ARBA" id="ARBA00022801"/>
    </source>
</evidence>
<feature type="transmembrane region" description="Helical" evidence="13">
    <location>
        <begin position="440"/>
        <end position="458"/>
    </location>
</feature>
<keyword evidence="16" id="KW-1185">Reference proteome</keyword>
<evidence type="ECO:0000256" key="11">
    <source>
        <dbReference type="RuleBase" id="RU003355"/>
    </source>
</evidence>
<feature type="active site" description="Charge relay system" evidence="10">
    <location>
        <position position="121"/>
    </location>
</feature>
<keyword evidence="7 10" id="KW-0720">Serine protease</keyword>
<dbReference type="InterPro" id="IPR023828">
    <property type="entry name" value="Peptidase_S8_Ser-AS"/>
</dbReference>
<sequence>MTGLSYQGRSVVGRIAGATLAAVVGVSTALAGPAPALASALGLTPTQHTSALGLTPTQHTSALGLTPTQHTSALGLTPAEPVGMPVRTESVREQQWQLDKLDAKAAWRMSTGQGVTVAVIDSGVDASHPDLAGQVLPGIDLVDPSGGDGRSDPVGHGTTVAALIAGRADDKRGVVGLAPKAKILPVRVLDEKNRYDDALIVAKGVLWAVNHGAQVINLSLGGSGDSAALAAALDYAFARNVVVIACTGNLTTSSNSTVWYPAREPGVIAVAGLESDTDRLWSGSITGSETVLTAPATGLTGARPGGYWRVQGTSFAAPLVAASAALLRAKWPDMSAGSVVSRLVETARDLGPAGRDDRFGFGLVDPVAALSGEVAKQARNPLDDNLSPGVSGFGRAPHMETSLEPTQRQPDQLGMPGPANQHSWAARPAGSTAGQTPERFWGGGALFVALLLGSVLVLRRSRRSTNRGRPARR</sequence>
<dbReference type="PRINTS" id="PR00723">
    <property type="entry name" value="SUBTILISIN"/>
</dbReference>
<evidence type="ECO:0000256" key="10">
    <source>
        <dbReference type="PROSITE-ProRule" id="PRU01240"/>
    </source>
</evidence>
<keyword evidence="4 10" id="KW-0645">Protease</keyword>
<evidence type="ECO:0000259" key="14">
    <source>
        <dbReference type="Pfam" id="PF00082"/>
    </source>
</evidence>
<keyword evidence="3" id="KW-1003">Cell membrane</keyword>
<feature type="active site" description="Charge relay system" evidence="10">
    <location>
        <position position="314"/>
    </location>
</feature>
<dbReference type="AlphaFoldDB" id="A0A7W7SR70"/>
<dbReference type="PANTHER" id="PTHR43806">
    <property type="entry name" value="PEPTIDASE S8"/>
    <property type="match status" value="1"/>
</dbReference>
<accession>A0A7W7SR70</accession>
<evidence type="ECO:0000256" key="12">
    <source>
        <dbReference type="SAM" id="MobiDB-lite"/>
    </source>
</evidence>
<proteinExistence type="inferred from homology"/>
<dbReference type="PROSITE" id="PS51892">
    <property type="entry name" value="SUBTILASE"/>
    <property type="match status" value="1"/>
</dbReference>
<keyword evidence="6 10" id="KW-0378">Hydrolase</keyword>
<reference evidence="15 16" key="1">
    <citation type="submission" date="2020-08" db="EMBL/GenBank/DDBJ databases">
        <title>Sequencing the genomes of 1000 actinobacteria strains.</title>
        <authorList>
            <person name="Klenk H.-P."/>
        </authorList>
    </citation>
    <scope>NUCLEOTIDE SEQUENCE [LARGE SCALE GENOMIC DNA]</scope>
    <source>
        <strain evidence="15 16">DSM 45886</strain>
    </source>
</reference>
<dbReference type="SUPFAM" id="SSF52743">
    <property type="entry name" value="Subtilisin-like"/>
    <property type="match status" value="1"/>
</dbReference>
<dbReference type="EMBL" id="JACHJW010000001">
    <property type="protein sequence ID" value="MBB4959469.1"/>
    <property type="molecule type" value="Genomic_DNA"/>
</dbReference>
<comment type="similarity">
    <text evidence="2 10 11">Belongs to the peptidase S8 family.</text>
</comment>
<evidence type="ECO:0000256" key="7">
    <source>
        <dbReference type="ARBA" id="ARBA00022825"/>
    </source>
</evidence>
<comment type="caution">
    <text evidence="15">The sequence shown here is derived from an EMBL/GenBank/DDBJ whole genome shotgun (WGS) entry which is preliminary data.</text>
</comment>
<dbReference type="GO" id="GO:0005886">
    <property type="term" value="C:plasma membrane"/>
    <property type="evidence" value="ECO:0007669"/>
    <property type="project" value="UniProtKB-SubCell"/>
</dbReference>
<protein>
    <submittedName>
        <fullName evidence="15">Type VII secretion-associated serine protease mycosin</fullName>
    </submittedName>
</protein>
<dbReference type="InterPro" id="IPR036852">
    <property type="entry name" value="Peptidase_S8/S53_dom_sf"/>
</dbReference>
<name>A0A7W7SR70_9ACTN</name>
<dbReference type="InterPro" id="IPR015500">
    <property type="entry name" value="Peptidase_S8_subtilisin-rel"/>
</dbReference>